<reference evidence="13 14" key="1">
    <citation type="journal article" date="2014" name="Syst. Appl. Microbiol.">
        <title>Complete genomes of freshwater sulfur oxidizers Sulfuricella denitrificans skB26 and Sulfuritalea hydrogenivorans sk43H: genetic insights into the sulfur oxidation pathway of betaproteobacteria.</title>
        <authorList>
            <person name="Watanabe T."/>
            <person name="Kojima H."/>
            <person name="Fukui M."/>
        </authorList>
    </citation>
    <scope>NUCLEOTIDE SEQUENCE [LARGE SCALE GENOMIC DNA]</scope>
    <source>
        <strain evidence="13">DSM22779</strain>
    </source>
</reference>
<dbReference type="Gene3D" id="2.40.160.10">
    <property type="entry name" value="Porin"/>
    <property type="match status" value="1"/>
</dbReference>
<evidence type="ECO:0000256" key="2">
    <source>
        <dbReference type="ARBA" id="ARBA00011233"/>
    </source>
</evidence>
<dbReference type="PANTHER" id="PTHR34501">
    <property type="entry name" value="PROTEIN YDDL-RELATED"/>
    <property type="match status" value="1"/>
</dbReference>
<keyword evidence="7" id="KW-0406">Ion transport</keyword>
<proteinExistence type="predicted"/>
<dbReference type="OrthoDB" id="5289162at2"/>
<accession>W0SJR2</accession>
<sequence>MQKKIIALAIAGLSSAAFAQSNVTISGLVDLGYANTNTQTAANGKDTSQTWAGNGSSTSTIVFSGTEALGGGMNAGFFLASDFTAGANQLGGTAAPTTTTPFANQMFNSQNYLTLNSASWGSVKVGTINNASLSTSSASQPFGTAIGSGLSGSFGRLAGLGAVNVVTTANTVTGAVGAAGGVATSGTRLVRVGNSAMYETPSFGGFSASVLHVFKNDNDQYATAGQQELGLKYNNGPANVHYAYYKFDGGSNMTAGLVSATVKHNMLGGNYSFGPATVYAGWTSSKGSNAAGTTVDARSWNIALKYAMGNWAFMANVLKADDKLVADQDRNLTGLGLDYSMSKRTTAYVRYENGDNDKSSATGSNVGAFTRWAAGVRHSF</sequence>
<keyword evidence="9" id="KW-0472">Membrane</keyword>
<protein>
    <recommendedName>
        <fullName evidence="12">Porin domain-containing protein</fullName>
    </recommendedName>
</protein>
<feature type="signal peptide" evidence="11">
    <location>
        <begin position="1"/>
        <end position="19"/>
    </location>
</feature>
<dbReference type="GO" id="GO:0009279">
    <property type="term" value="C:cell outer membrane"/>
    <property type="evidence" value="ECO:0007669"/>
    <property type="project" value="UniProtKB-SubCell"/>
</dbReference>
<dbReference type="STRING" id="1223802.SUTH_03107"/>
<evidence type="ECO:0000256" key="11">
    <source>
        <dbReference type="SAM" id="SignalP"/>
    </source>
</evidence>
<organism evidence="13 14">
    <name type="scientific">Sulfuritalea hydrogenivorans sk43H</name>
    <dbReference type="NCBI Taxonomy" id="1223802"/>
    <lineage>
        <taxon>Bacteria</taxon>
        <taxon>Pseudomonadati</taxon>
        <taxon>Pseudomonadota</taxon>
        <taxon>Betaproteobacteria</taxon>
        <taxon>Nitrosomonadales</taxon>
        <taxon>Sterolibacteriaceae</taxon>
        <taxon>Sulfuritalea</taxon>
    </lineage>
</organism>
<evidence type="ECO:0000313" key="13">
    <source>
        <dbReference type="EMBL" id="BAO30885.1"/>
    </source>
</evidence>
<evidence type="ECO:0000256" key="5">
    <source>
        <dbReference type="ARBA" id="ARBA00022692"/>
    </source>
</evidence>
<gene>
    <name evidence="13" type="ORF">SUTH_03107</name>
</gene>
<dbReference type="PRINTS" id="PR00182">
    <property type="entry name" value="ECOLNEIPORIN"/>
</dbReference>
<dbReference type="InterPro" id="IPR001702">
    <property type="entry name" value="Porin_Gram-ve"/>
</dbReference>
<dbReference type="KEGG" id="shd:SUTH_03107"/>
<dbReference type="InterPro" id="IPR023614">
    <property type="entry name" value="Porin_dom_sf"/>
</dbReference>
<keyword evidence="5" id="KW-0812">Transmembrane</keyword>
<evidence type="ECO:0000256" key="4">
    <source>
        <dbReference type="ARBA" id="ARBA00022452"/>
    </source>
</evidence>
<dbReference type="EMBL" id="AP012547">
    <property type="protein sequence ID" value="BAO30885.1"/>
    <property type="molecule type" value="Genomic_DNA"/>
</dbReference>
<dbReference type="GO" id="GO:0034220">
    <property type="term" value="P:monoatomic ion transmembrane transport"/>
    <property type="evidence" value="ECO:0007669"/>
    <property type="project" value="InterPro"/>
</dbReference>
<evidence type="ECO:0000259" key="12">
    <source>
        <dbReference type="Pfam" id="PF13609"/>
    </source>
</evidence>
<dbReference type="SUPFAM" id="SSF56935">
    <property type="entry name" value="Porins"/>
    <property type="match status" value="1"/>
</dbReference>
<keyword evidence="3" id="KW-0813">Transport</keyword>
<dbReference type="RefSeq" id="WP_041100496.1">
    <property type="nucleotide sequence ID" value="NZ_AP012547.1"/>
</dbReference>
<evidence type="ECO:0000256" key="8">
    <source>
        <dbReference type="ARBA" id="ARBA00023114"/>
    </source>
</evidence>
<comment type="subcellular location">
    <subcellularLocation>
        <location evidence="1">Cell outer membrane</location>
        <topology evidence="1">Multi-pass membrane protein</topology>
    </subcellularLocation>
</comment>
<dbReference type="AlphaFoldDB" id="W0SJR2"/>
<keyword evidence="4" id="KW-1134">Transmembrane beta strand</keyword>
<feature type="domain" description="Porin" evidence="12">
    <location>
        <begin position="8"/>
        <end position="358"/>
    </location>
</feature>
<name>W0SJR2_9PROT</name>
<dbReference type="PANTHER" id="PTHR34501:SF9">
    <property type="entry name" value="MAJOR OUTER MEMBRANE PROTEIN P.IA"/>
    <property type="match status" value="1"/>
</dbReference>
<keyword evidence="6 11" id="KW-0732">Signal</keyword>
<dbReference type="Pfam" id="PF13609">
    <property type="entry name" value="Porin_4"/>
    <property type="match status" value="1"/>
</dbReference>
<feature type="chain" id="PRO_5004796362" description="Porin domain-containing protein" evidence="11">
    <location>
        <begin position="20"/>
        <end position="380"/>
    </location>
</feature>
<evidence type="ECO:0000256" key="1">
    <source>
        <dbReference type="ARBA" id="ARBA00004571"/>
    </source>
</evidence>
<dbReference type="GO" id="GO:0046930">
    <property type="term" value="C:pore complex"/>
    <property type="evidence" value="ECO:0007669"/>
    <property type="project" value="UniProtKB-KW"/>
</dbReference>
<dbReference type="InterPro" id="IPR033900">
    <property type="entry name" value="Gram_neg_porin_domain"/>
</dbReference>
<keyword evidence="8" id="KW-0626">Porin</keyword>
<dbReference type="CDD" id="cd00342">
    <property type="entry name" value="gram_neg_porins"/>
    <property type="match status" value="1"/>
</dbReference>
<evidence type="ECO:0000256" key="10">
    <source>
        <dbReference type="ARBA" id="ARBA00023237"/>
    </source>
</evidence>
<evidence type="ECO:0000256" key="7">
    <source>
        <dbReference type="ARBA" id="ARBA00023065"/>
    </source>
</evidence>
<dbReference type="InterPro" id="IPR050298">
    <property type="entry name" value="Gram-neg_bact_OMP"/>
</dbReference>
<evidence type="ECO:0000256" key="6">
    <source>
        <dbReference type="ARBA" id="ARBA00022729"/>
    </source>
</evidence>
<comment type="subunit">
    <text evidence="2">Homotrimer.</text>
</comment>
<dbReference type="Proteomes" id="UP000031637">
    <property type="component" value="Chromosome"/>
</dbReference>
<dbReference type="HOGENOM" id="CLU_038238_1_2_4"/>
<keyword evidence="14" id="KW-1185">Reference proteome</keyword>
<evidence type="ECO:0000256" key="9">
    <source>
        <dbReference type="ARBA" id="ARBA00023136"/>
    </source>
</evidence>
<keyword evidence="10" id="KW-0998">Cell outer membrane</keyword>
<dbReference type="GO" id="GO:0015288">
    <property type="term" value="F:porin activity"/>
    <property type="evidence" value="ECO:0007669"/>
    <property type="project" value="UniProtKB-KW"/>
</dbReference>
<evidence type="ECO:0000313" key="14">
    <source>
        <dbReference type="Proteomes" id="UP000031637"/>
    </source>
</evidence>
<evidence type="ECO:0000256" key="3">
    <source>
        <dbReference type="ARBA" id="ARBA00022448"/>
    </source>
</evidence>